<dbReference type="GO" id="GO:0031123">
    <property type="term" value="P:RNA 3'-end processing"/>
    <property type="evidence" value="ECO:0007669"/>
    <property type="project" value="TreeGrafter"/>
</dbReference>
<dbReference type="Pfam" id="PF01909">
    <property type="entry name" value="NTP_transf_2"/>
    <property type="match status" value="1"/>
</dbReference>
<evidence type="ECO:0000259" key="5">
    <source>
        <dbReference type="Pfam" id="PF01909"/>
    </source>
</evidence>
<dbReference type="GO" id="GO:1990817">
    <property type="term" value="F:poly(A) RNA polymerase activity"/>
    <property type="evidence" value="ECO:0007669"/>
    <property type="project" value="InterPro"/>
</dbReference>
<dbReference type="InterPro" id="IPR002934">
    <property type="entry name" value="Polymerase_NTP_transf_dom"/>
</dbReference>
<feature type="compositionally biased region" description="Acidic residues" evidence="4">
    <location>
        <begin position="573"/>
        <end position="583"/>
    </location>
</feature>
<dbReference type="PANTHER" id="PTHR23092">
    <property type="entry name" value="POLY(A) RNA POLYMERASE"/>
    <property type="match status" value="1"/>
</dbReference>
<reference evidence="7" key="1">
    <citation type="submission" date="2021-06" db="EMBL/GenBank/DDBJ databases">
        <authorList>
            <person name="Kallberg Y."/>
            <person name="Tangrot J."/>
            <person name="Rosling A."/>
        </authorList>
    </citation>
    <scope>NUCLEOTIDE SEQUENCE</scope>
    <source>
        <strain evidence="7">MT106</strain>
    </source>
</reference>
<proteinExistence type="inferred from homology"/>
<dbReference type="GO" id="GO:0004864">
    <property type="term" value="F:protein phosphatase inhibitor activity"/>
    <property type="evidence" value="ECO:0007669"/>
    <property type="project" value="InterPro"/>
</dbReference>
<dbReference type="InterPro" id="IPR043519">
    <property type="entry name" value="NT_sf"/>
</dbReference>
<feature type="region of interest" description="Disordered" evidence="4">
    <location>
        <begin position="554"/>
        <end position="589"/>
    </location>
</feature>
<name>A0A9N8WIR4_9GLOM</name>
<protein>
    <submittedName>
        <fullName evidence="7">13662_t:CDS:1</fullName>
    </submittedName>
</protein>
<dbReference type="InterPro" id="IPR045862">
    <property type="entry name" value="Trf4-like"/>
</dbReference>
<dbReference type="Pfam" id="PF04979">
    <property type="entry name" value="IPP-2"/>
    <property type="match status" value="1"/>
</dbReference>
<dbReference type="GO" id="GO:0009966">
    <property type="term" value="P:regulation of signal transduction"/>
    <property type="evidence" value="ECO:0007669"/>
    <property type="project" value="InterPro"/>
</dbReference>
<comment type="similarity">
    <text evidence="1">Belongs to the DNA polymerase type-B-like family.</text>
</comment>
<dbReference type="AlphaFoldDB" id="A0A9N8WIR4"/>
<evidence type="ECO:0000256" key="4">
    <source>
        <dbReference type="SAM" id="MobiDB-lite"/>
    </source>
</evidence>
<dbReference type="GO" id="GO:0043634">
    <property type="term" value="P:polyadenylation-dependent ncRNA catabolic process"/>
    <property type="evidence" value="ECO:0007669"/>
    <property type="project" value="TreeGrafter"/>
</dbReference>
<dbReference type="GO" id="GO:0031499">
    <property type="term" value="C:TRAMP complex"/>
    <property type="evidence" value="ECO:0007669"/>
    <property type="project" value="TreeGrafter"/>
</dbReference>
<organism evidence="7 8">
    <name type="scientific">Ambispora gerdemannii</name>
    <dbReference type="NCBI Taxonomy" id="144530"/>
    <lineage>
        <taxon>Eukaryota</taxon>
        <taxon>Fungi</taxon>
        <taxon>Fungi incertae sedis</taxon>
        <taxon>Mucoromycota</taxon>
        <taxon>Glomeromycotina</taxon>
        <taxon>Glomeromycetes</taxon>
        <taxon>Archaeosporales</taxon>
        <taxon>Ambisporaceae</taxon>
        <taxon>Ambispora</taxon>
    </lineage>
</organism>
<dbReference type="EMBL" id="CAJVPL010000345">
    <property type="protein sequence ID" value="CAG8485836.1"/>
    <property type="molecule type" value="Genomic_DNA"/>
</dbReference>
<evidence type="ECO:0000313" key="8">
    <source>
        <dbReference type="Proteomes" id="UP000789831"/>
    </source>
</evidence>
<evidence type="ECO:0000256" key="2">
    <source>
        <dbReference type="ARBA" id="ARBA00022723"/>
    </source>
</evidence>
<dbReference type="SUPFAM" id="SSF81631">
    <property type="entry name" value="PAP/OAS1 substrate-binding domain"/>
    <property type="match status" value="1"/>
</dbReference>
<feature type="domain" description="Polymerase nucleotidyl transferase" evidence="5">
    <location>
        <begin position="200"/>
        <end position="236"/>
    </location>
</feature>
<dbReference type="InterPro" id="IPR002058">
    <property type="entry name" value="PAP_assoc"/>
</dbReference>
<evidence type="ECO:0000256" key="3">
    <source>
        <dbReference type="ARBA" id="ARBA00022842"/>
    </source>
</evidence>
<dbReference type="InterPro" id="IPR007062">
    <property type="entry name" value="PPI-2"/>
</dbReference>
<dbReference type="Gene3D" id="1.10.1410.10">
    <property type="match status" value="1"/>
</dbReference>
<dbReference type="GO" id="GO:0005730">
    <property type="term" value="C:nucleolus"/>
    <property type="evidence" value="ECO:0007669"/>
    <property type="project" value="TreeGrafter"/>
</dbReference>
<feature type="region of interest" description="Disordered" evidence="4">
    <location>
        <begin position="616"/>
        <end position="682"/>
    </location>
</feature>
<keyword evidence="2" id="KW-0479">Metal-binding</keyword>
<dbReference type="SUPFAM" id="SSF81301">
    <property type="entry name" value="Nucleotidyltransferase"/>
    <property type="match status" value="1"/>
</dbReference>
<dbReference type="Pfam" id="PF03828">
    <property type="entry name" value="PAP_assoc"/>
    <property type="match status" value="1"/>
</dbReference>
<dbReference type="PANTHER" id="PTHR23092:SF15">
    <property type="entry name" value="INACTIVE NON-CANONICAL POLY(A) RNA POLYMERASE PROTEIN TRF4-2-RELATED"/>
    <property type="match status" value="1"/>
</dbReference>
<feature type="compositionally biased region" description="Basic and acidic residues" evidence="4">
    <location>
        <begin position="664"/>
        <end position="675"/>
    </location>
</feature>
<gene>
    <name evidence="7" type="ORF">AGERDE_LOCUS3480</name>
</gene>
<dbReference type="GO" id="GO:0046872">
    <property type="term" value="F:metal ion binding"/>
    <property type="evidence" value="ECO:0007669"/>
    <property type="project" value="UniProtKB-KW"/>
</dbReference>
<dbReference type="GO" id="GO:0003729">
    <property type="term" value="F:mRNA binding"/>
    <property type="evidence" value="ECO:0007669"/>
    <property type="project" value="TreeGrafter"/>
</dbReference>
<evidence type="ECO:0000259" key="6">
    <source>
        <dbReference type="Pfam" id="PF03828"/>
    </source>
</evidence>
<comment type="caution">
    <text evidence="7">The sequence shown here is derived from an EMBL/GenBank/DDBJ whole genome shotgun (WGS) entry which is preliminary data.</text>
</comment>
<dbReference type="OrthoDB" id="551302at2759"/>
<dbReference type="Proteomes" id="UP000789831">
    <property type="component" value="Unassembled WGS sequence"/>
</dbReference>
<accession>A0A9N8WIR4</accession>
<keyword evidence="3" id="KW-0460">Magnesium</keyword>
<feature type="domain" description="PAP-associated" evidence="6">
    <location>
        <begin position="291"/>
        <end position="348"/>
    </location>
</feature>
<evidence type="ECO:0000313" key="7">
    <source>
        <dbReference type="EMBL" id="CAG8485836.1"/>
    </source>
</evidence>
<evidence type="ECO:0000256" key="1">
    <source>
        <dbReference type="ARBA" id="ARBA00008593"/>
    </source>
</evidence>
<keyword evidence="8" id="KW-1185">Reference proteome</keyword>
<sequence>MSAKKKTKFHHPVSCTQYSFTSLTTSGFPLYGQPAVNSNIIFQPLILNSRQLAEYYTNHYNTTTMDSSIGYLNNYPPPAQFAQISPYVQAIPWRNCVEQTISPSSTHASRPTLSEDPFIVNQEYIPFENDKNQKKRKLSDKESPKFVNPQTIPWVSGWILDDFTKAIYILNQEMQDFVDYISPRHEERRMRQYVIRLIEREFGGDKIAILAFGSFDTELYLPTSDIDLVFFCKSTDIRKLVHSYAAKIRRLNGLNEPANGGMGSYTVLLLVISFLQHHKLSRTNRINARQNLGVLLIDFFELYGNKFNYQDLAICVKSDGDYLHKAETLIPTNKPDMLAIIDPCNNTNNVANATSNWKLIRDEFAEAARKLRKAVIKVQDGYFLKRSNEPANFSILGSIVSVSNGWQKERNHIMNIYNDIKAGRINSFSPLERGNELDYVFSDEHLRVKVANIENVYEGYIQAVVAQRNMASLEAKPKSILKKPSITFQSKAPRLKWDEDNLQLTESQKDSTMKISEPKTPFIHYNQETDEIMTDLDTIPGLALNTSGISPVGSVSSVSSSGAHFPDTIKDDWESENSEEDEETREKRKKFAQLRARHYNMKEAIRLGHKLVDEEIDDEDNNNQNNGKNRSKKEGKKSVAFSLIGETSTHTYEKDVVGEEEVKEEDKDEKNKEENGLILMET</sequence>